<dbReference type="PANTHER" id="PTHR23501">
    <property type="entry name" value="MAJOR FACILITATOR SUPERFAMILY"/>
    <property type="match status" value="1"/>
</dbReference>
<dbReference type="PROSITE" id="PS50850">
    <property type="entry name" value="MFS"/>
    <property type="match status" value="1"/>
</dbReference>
<feature type="transmembrane region" description="Helical" evidence="5">
    <location>
        <begin position="272"/>
        <end position="292"/>
    </location>
</feature>
<gene>
    <name evidence="7" type="ORF">ACFPGP_13505</name>
</gene>
<keyword evidence="2 5" id="KW-0812">Transmembrane</keyword>
<dbReference type="Pfam" id="PF07690">
    <property type="entry name" value="MFS_1"/>
    <property type="match status" value="1"/>
</dbReference>
<comment type="caution">
    <text evidence="7">The sequence shown here is derived from an EMBL/GenBank/DDBJ whole genome shotgun (WGS) entry which is preliminary data.</text>
</comment>
<evidence type="ECO:0000313" key="8">
    <source>
        <dbReference type="Proteomes" id="UP001596087"/>
    </source>
</evidence>
<evidence type="ECO:0000313" key="7">
    <source>
        <dbReference type="EMBL" id="MFC5177693.1"/>
    </source>
</evidence>
<evidence type="ECO:0000259" key="6">
    <source>
        <dbReference type="PROSITE" id="PS50850"/>
    </source>
</evidence>
<feature type="transmembrane region" description="Helical" evidence="5">
    <location>
        <begin position="20"/>
        <end position="43"/>
    </location>
</feature>
<feature type="transmembrane region" description="Helical" evidence="5">
    <location>
        <begin position="86"/>
        <end position="103"/>
    </location>
</feature>
<dbReference type="InterPro" id="IPR011701">
    <property type="entry name" value="MFS"/>
</dbReference>
<keyword evidence="4 5" id="KW-0472">Membrane</keyword>
<feature type="transmembrane region" description="Helical" evidence="5">
    <location>
        <begin position="115"/>
        <end position="132"/>
    </location>
</feature>
<feature type="transmembrane region" description="Helical" evidence="5">
    <location>
        <begin position="362"/>
        <end position="380"/>
    </location>
</feature>
<accession>A0ABW0BKB7</accession>
<evidence type="ECO:0000256" key="3">
    <source>
        <dbReference type="ARBA" id="ARBA00022989"/>
    </source>
</evidence>
<feature type="domain" description="Major facilitator superfamily (MFS) profile" evidence="6">
    <location>
        <begin position="21"/>
        <end position="454"/>
    </location>
</feature>
<proteinExistence type="predicted"/>
<dbReference type="Proteomes" id="UP001596087">
    <property type="component" value="Unassembled WGS sequence"/>
</dbReference>
<name>A0ABW0BKB7_9ACTN</name>
<comment type="subcellular location">
    <subcellularLocation>
        <location evidence="1">Cell membrane</location>
        <topology evidence="1">Multi-pass membrane protein</topology>
    </subcellularLocation>
</comment>
<dbReference type="InterPro" id="IPR036259">
    <property type="entry name" value="MFS_trans_sf"/>
</dbReference>
<dbReference type="EMBL" id="JBHSKD010000015">
    <property type="protein sequence ID" value="MFC5177693.1"/>
    <property type="molecule type" value="Genomic_DNA"/>
</dbReference>
<protein>
    <submittedName>
        <fullName evidence="7">MFS transporter</fullName>
    </submittedName>
</protein>
<sequence>MTVTAPPATTTPLFGARYRAATAGSVALIFVAAFESLAVATVMPTVAADLGGEQWYALAFSATVAAGVVGMVAAGTWADRVGAARPLLASVALFAVGLLLAGLTPSMEGFVLGRFAQGLGGGGLTVALYVLVAQVYDEVDRPRVLGVWAAAWVVPGLVGPALAGVVADVVGWRWVFLGVVAIAAAAVLVLVPTLISLRSPDGEKSAPVPPAGDHWRRLGLAVVVAASILLVSLSPGSGATGAVLALAAVVAALAAVRPLLPVGTFRGAPGLPAVIGVRGLAAAAFFASEAYLPYLLQAQYDVEVWVSGLVLTAATLGWAGASQVQGRLGARAADATLLRTGAALVLAGVAGILLVAAGGLPALLVGVGWLVTAAGMGLLYPRATSAVLARASAAERGNASAAIALSDATGAATALAVTGLVFTAAGGADVLGAFVAVLALTTALGALGVAVSRRA</sequence>
<dbReference type="InterPro" id="IPR020846">
    <property type="entry name" value="MFS_dom"/>
</dbReference>
<feature type="transmembrane region" description="Helical" evidence="5">
    <location>
        <begin position="336"/>
        <end position="356"/>
    </location>
</feature>
<feature type="transmembrane region" description="Helical" evidence="5">
    <location>
        <begin position="55"/>
        <end position="74"/>
    </location>
</feature>
<dbReference type="RefSeq" id="WP_378590923.1">
    <property type="nucleotide sequence ID" value="NZ_JBHSKD010000015.1"/>
</dbReference>
<feature type="transmembrane region" description="Helical" evidence="5">
    <location>
        <begin position="144"/>
        <end position="166"/>
    </location>
</feature>
<dbReference type="PANTHER" id="PTHR23501:SF154">
    <property type="entry name" value="MULTIDRUG-EFFLUX TRANSPORTER RV1634-RELATED"/>
    <property type="match status" value="1"/>
</dbReference>
<evidence type="ECO:0000256" key="2">
    <source>
        <dbReference type="ARBA" id="ARBA00022692"/>
    </source>
</evidence>
<dbReference type="Gene3D" id="1.20.1250.20">
    <property type="entry name" value="MFS general substrate transporter like domains"/>
    <property type="match status" value="1"/>
</dbReference>
<organism evidence="7 8">
    <name type="scientific">Nocardioides taihuensis</name>
    <dbReference type="NCBI Taxonomy" id="1835606"/>
    <lineage>
        <taxon>Bacteria</taxon>
        <taxon>Bacillati</taxon>
        <taxon>Actinomycetota</taxon>
        <taxon>Actinomycetes</taxon>
        <taxon>Propionibacteriales</taxon>
        <taxon>Nocardioidaceae</taxon>
        <taxon>Nocardioides</taxon>
    </lineage>
</organism>
<evidence type="ECO:0000256" key="5">
    <source>
        <dbReference type="SAM" id="Phobius"/>
    </source>
</evidence>
<keyword evidence="8" id="KW-1185">Reference proteome</keyword>
<feature type="transmembrane region" description="Helical" evidence="5">
    <location>
        <begin position="172"/>
        <end position="197"/>
    </location>
</feature>
<feature type="transmembrane region" description="Helical" evidence="5">
    <location>
        <begin position="304"/>
        <end position="324"/>
    </location>
</feature>
<feature type="transmembrane region" description="Helical" evidence="5">
    <location>
        <begin position="242"/>
        <end position="260"/>
    </location>
</feature>
<feature type="transmembrane region" description="Helical" evidence="5">
    <location>
        <begin position="401"/>
        <end position="425"/>
    </location>
</feature>
<dbReference type="SUPFAM" id="SSF103473">
    <property type="entry name" value="MFS general substrate transporter"/>
    <property type="match status" value="1"/>
</dbReference>
<evidence type="ECO:0000256" key="4">
    <source>
        <dbReference type="ARBA" id="ARBA00023136"/>
    </source>
</evidence>
<evidence type="ECO:0000256" key="1">
    <source>
        <dbReference type="ARBA" id="ARBA00004651"/>
    </source>
</evidence>
<reference evidence="8" key="1">
    <citation type="journal article" date="2019" name="Int. J. Syst. Evol. Microbiol.">
        <title>The Global Catalogue of Microorganisms (GCM) 10K type strain sequencing project: providing services to taxonomists for standard genome sequencing and annotation.</title>
        <authorList>
            <consortium name="The Broad Institute Genomics Platform"/>
            <consortium name="The Broad Institute Genome Sequencing Center for Infectious Disease"/>
            <person name="Wu L."/>
            <person name="Ma J."/>
        </authorList>
    </citation>
    <scope>NUCLEOTIDE SEQUENCE [LARGE SCALE GENOMIC DNA]</scope>
    <source>
        <strain evidence="8">DFY41</strain>
    </source>
</reference>
<feature type="transmembrane region" description="Helical" evidence="5">
    <location>
        <begin position="431"/>
        <end position="451"/>
    </location>
</feature>
<keyword evidence="3 5" id="KW-1133">Transmembrane helix</keyword>